<dbReference type="RefSeq" id="WP_087302410.1">
    <property type="nucleotide sequence ID" value="NZ_NFKP01000022.1"/>
</dbReference>
<gene>
    <name evidence="2" type="ORF">B5F11_14930</name>
</gene>
<sequence>MTEQHISICEALDWRVHDDPEEDYVELEKYSPAGEDFVFGVQKGNFVKNVREYADDFDVDEHVELWIEGRGKRGVPATARELVEDAEAIRDMLNELAEALEKEDTQ</sequence>
<evidence type="ECO:0000256" key="1">
    <source>
        <dbReference type="SAM" id="Coils"/>
    </source>
</evidence>
<evidence type="ECO:0000313" key="3">
    <source>
        <dbReference type="Proteomes" id="UP000196386"/>
    </source>
</evidence>
<reference evidence="3" key="1">
    <citation type="submission" date="2017-04" db="EMBL/GenBank/DDBJ databases">
        <title>Function of individual gut microbiota members based on whole genome sequencing of pure cultures obtained from chicken caecum.</title>
        <authorList>
            <person name="Medvecky M."/>
            <person name="Cejkova D."/>
            <person name="Polansky O."/>
            <person name="Karasova D."/>
            <person name="Kubasova T."/>
            <person name="Cizek A."/>
            <person name="Rychlik I."/>
        </authorList>
    </citation>
    <scope>NUCLEOTIDE SEQUENCE [LARGE SCALE GENOMIC DNA]</scope>
    <source>
        <strain evidence="3">An175</strain>
    </source>
</reference>
<evidence type="ECO:0000313" key="2">
    <source>
        <dbReference type="EMBL" id="OUP68054.1"/>
    </source>
</evidence>
<protein>
    <submittedName>
        <fullName evidence="2">Uncharacterized protein</fullName>
    </submittedName>
</protein>
<dbReference type="EMBL" id="NFKP01000022">
    <property type="protein sequence ID" value="OUP68054.1"/>
    <property type="molecule type" value="Genomic_DNA"/>
</dbReference>
<proteinExistence type="predicted"/>
<dbReference type="AlphaFoldDB" id="A0A1Y4MV38"/>
<comment type="caution">
    <text evidence="2">The sequence shown here is derived from an EMBL/GenBank/DDBJ whole genome shotgun (WGS) entry which is preliminary data.</text>
</comment>
<accession>A0A1Y4MV38</accession>
<keyword evidence="1" id="KW-0175">Coiled coil</keyword>
<name>A0A1Y4MV38_9FIRM</name>
<dbReference type="Proteomes" id="UP000196386">
    <property type="component" value="Unassembled WGS sequence"/>
</dbReference>
<feature type="coiled-coil region" evidence="1">
    <location>
        <begin position="79"/>
        <end position="106"/>
    </location>
</feature>
<organism evidence="2 3">
    <name type="scientific">Anaerotruncus colihominis</name>
    <dbReference type="NCBI Taxonomy" id="169435"/>
    <lineage>
        <taxon>Bacteria</taxon>
        <taxon>Bacillati</taxon>
        <taxon>Bacillota</taxon>
        <taxon>Clostridia</taxon>
        <taxon>Eubacteriales</taxon>
        <taxon>Oscillospiraceae</taxon>
        <taxon>Anaerotruncus</taxon>
    </lineage>
</organism>